<dbReference type="Proteomes" id="UP001199296">
    <property type="component" value="Unassembled WGS sequence"/>
</dbReference>
<feature type="binding site" evidence="5">
    <location>
        <begin position="170"/>
        <end position="174"/>
    </location>
    <ligand>
        <name>ATP</name>
        <dbReference type="ChEBI" id="CHEBI:30616"/>
    </ligand>
</feature>
<evidence type="ECO:0000313" key="9">
    <source>
        <dbReference type="Proteomes" id="UP001199296"/>
    </source>
</evidence>
<dbReference type="EMBL" id="JAJFAT010000008">
    <property type="protein sequence ID" value="MCC3145113.1"/>
    <property type="molecule type" value="Genomic_DNA"/>
</dbReference>
<evidence type="ECO:0000256" key="4">
    <source>
        <dbReference type="ARBA" id="ARBA00022840"/>
    </source>
</evidence>
<comment type="caution">
    <text evidence="8">The sequence shown here is derived from an EMBL/GenBank/DDBJ whole genome shotgun (WGS) entry which is preliminary data.</text>
</comment>
<dbReference type="PROSITE" id="PS00112">
    <property type="entry name" value="PHOSPHAGEN_KINASE"/>
    <property type="match status" value="1"/>
</dbReference>
<comment type="similarity">
    <text evidence="5 6">Belongs to the ATP:guanido phosphotransferase family.</text>
</comment>
<dbReference type="SUPFAM" id="SSF55931">
    <property type="entry name" value="Glutamine synthetase/guanido kinase"/>
    <property type="match status" value="1"/>
</dbReference>
<protein>
    <submittedName>
        <fullName evidence="8">Protein arginine kinase</fullName>
        <ecNumber evidence="8">2.7.14.1</ecNumber>
    </submittedName>
</protein>
<evidence type="ECO:0000256" key="5">
    <source>
        <dbReference type="PROSITE-ProRule" id="PRU00843"/>
    </source>
</evidence>
<dbReference type="PANTHER" id="PTHR11547:SF38">
    <property type="entry name" value="ARGININE KINASE 1-RELATED"/>
    <property type="match status" value="1"/>
</dbReference>
<name>A0AAW4WYC4_9FIRM</name>
<dbReference type="AlphaFoldDB" id="A0AAW4WYC4"/>
<proteinExistence type="inferred from homology"/>
<keyword evidence="3 5" id="KW-0418">Kinase</keyword>
<dbReference type="EC" id="2.7.14.1" evidence="8"/>
<evidence type="ECO:0000256" key="1">
    <source>
        <dbReference type="ARBA" id="ARBA00022679"/>
    </source>
</evidence>
<keyword evidence="4 5" id="KW-0067">ATP-binding</keyword>
<accession>A0AAW4WYC4</accession>
<dbReference type="InterPro" id="IPR022414">
    <property type="entry name" value="ATP-guanido_PTrfase_cat"/>
</dbReference>
<evidence type="ECO:0000256" key="3">
    <source>
        <dbReference type="ARBA" id="ARBA00022777"/>
    </source>
</evidence>
<evidence type="ECO:0000256" key="6">
    <source>
        <dbReference type="RuleBase" id="RU000505"/>
    </source>
</evidence>
<dbReference type="Gene3D" id="3.30.590.10">
    <property type="entry name" value="Glutamine synthetase/guanido kinase, catalytic domain"/>
    <property type="match status" value="1"/>
</dbReference>
<dbReference type="CDD" id="cd07930">
    <property type="entry name" value="bacterial_phosphagen_kinase"/>
    <property type="match status" value="1"/>
</dbReference>
<dbReference type="NCBIfam" id="NF002194">
    <property type="entry name" value="PRK01059.1-4"/>
    <property type="match status" value="1"/>
</dbReference>
<organism evidence="8 9">
    <name type="scientific">Halanaerobium polyolivorans</name>
    <dbReference type="NCBI Taxonomy" id="2886943"/>
    <lineage>
        <taxon>Bacteria</taxon>
        <taxon>Bacillati</taxon>
        <taxon>Bacillota</taxon>
        <taxon>Clostridia</taxon>
        <taxon>Halanaerobiales</taxon>
        <taxon>Halanaerobiaceae</taxon>
        <taxon>Halanaerobium</taxon>
    </lineage>
</organism>
<dbReference type="GO" id="GO:0004111">
    <property type="term" value="F:creatine kinase activity"/>
    <property type="evidence" value="ECO:0007669"/>
    <property type="project" value="InterPro"/>
</dbReference>
<dbReference type="InterPro" id="IPR014746">
    <property type="entry name" value="Gln_synth/guanido_kin_cat_dom"/>
</dbReference>
<keyword evidence="1 5" id="KW-0808">Transferase</keyword>
<keyword evidence="2 5" id="KW-0547">Nucleotide-binding</keyword>
<dbReference type="GO" id="GO:0005524">
    <property type="term" value="F:ATP binding"/>
    <property type="evidence" value="ECO:0007669"/>
    <property type="project" value="UniProtKB-UniRule"/>
</dbReference>
<dbReference type="InterPro" id="IPR022415">
    <property type="entry name" value="ATP-guanido_PTrfase_AS"/>
</dbReference>
<gene>
    <name evidence="8" type="ORF">LJ207_07225</name>
</gene>
<keyword evidence="9" id="KW-1185">Reference proteome</keyword>
<dbReference type="RefSeq" id="WP_229345612.1">
    <property type="nucleotide sequence ID" value="NZ_JAJFAT010000008.1"/>
</dbReference>
<feature type="binding site" evidence="5">
    <location>
        <begin position="23"/>
        <end position="27"/>
    </location>
    <ligand>
        <name>ATP</name>
        <dbReference type="ChEBI" id="CHEBI:30616"/>
    </ligand>
</feature>
<dbReference type="PANTHER" id="PTHR11547">
    <property type="entry name" value="ARGININE OR CREATINE KINASE"/>
    <property type="match status" value="1"/>
</dbReference>
<reference evidence="8 9" key="1">
    <citation type="submission" date="2021-10" db="EMBL/GenBank/DDBJ databases">
        <authorList>
            <person name="Grouzdev D.S."/>
            <person name="Pantiukh K.S."/>
            <person name="Krutkina M.S."/>
        </authorList>
    </citation>
    <scope>NUCLEOTIDE SEQUENCE [LARGE SCALE GENOMIC DNA]</scope>
    <source>
        <strain evidence="8 9">Z-7514</strain>
    </source>
</reference>
<dbReference type="GO" id="GO:1990424">
    <property type="term" value="F:protein arginine kinase activity"/>
    <property type="evidence" value="ECO:0007669"/>
    <property type="project" value="UniProtKB-EC"/>
</dbReference>
<dbReference type="Pfam" id="PF00217">
    <property type="entry name" value="ATP-gua_Ptrans"/>
    <property type="match status" value="1"/>
</dbReference>
<dbReference type="PROSITE" id="PS51510">
    <property type="entry name" value="PHOSPHAGEN_KINASE_C"/>
    <property type="match status" value="1"/>
</dbReference>
<dbReference type="InterPro" id="IPR000749">
    <property type="entry name" value="ATP-guanido_PTrfase"/>
</dbReference>
<dbReference type="GO" id="GO:0046314">
    <property type="term" value="P:phosphocreatine biosynthetic process"/>
    <property type="evidence" value="ECO:0007669"/>
    <property type="project" value="InterPro"/>
</dbReference>
<evidence type="ECO:0000256" key="2">
    <source>
        <dbReference type="ARBA" id="ARBA00022741"/>
    </source>
</evidence>
<evidence type="ECO:0000313" key="8">
    <source>
        <dbReference type="EMBL" id="MCC3145113.1"/>
    </source>
</evidence>
<feature type="binding site" evidence="5">
    <location>
        <begin position="201"/>
        <end position="206"/>
    </location>
    <ligand>
        <name>ATP</name>
        <dbReference type="ChEBI" id="CHEBI:30616"/>
    </ligand>
</feature>
<sequence length="342" mass="39246">MNQKIFDNNWLVESGDEKDVVLISRIRLARNLKNHHFPNKASIVEKEEIIEQLQNNLSFLESENFHFFKMEEFSALERDVLQEKNLISKCHSENIEGKALILNNKLHLSTMINEEDHLRIQVFGSGLDFSTIWQVADQFDDQIESEVEYAFSNKWGYLTSCPTNVGTALRASVMCHLPALVLSERINEVLGAVGKFGLTVRGVSGEGSGSAGELFQISNQITLGYTEKEIIDNLKSIILQIIREERRSRLYLVNKNYDKLKDNVLRSLGILKYAHRLKENEALNFLSKVKFGLDSGLIEEDINKNIFSELIFKIRTAHLQLNNYNSQEELDIKRAELIRNSL</sequence>
<evidence type="ECO:0000259" key="7">
    <source>
        <dbReference type="PROSITE" id="PS51510"/>
    </source>
</evidence>
<feature type="binding site" evidence="5">
    <location>
        <position position="119"/>
    </location>
    <ligand>
        <name>ATP</name>
        <dbReference type="ChEBI" id="CHEBI:30616"/>
    </ligand>
</feature>
<dbReference type="GO" id="GO:0005615">
    <property type="term" value="C:extracellular space"/>
    <property type="evidence" value="ECO:0007669"/>
    <property type="project" value="TreeGrafter"/>
</dbReference>
<comment type="caution">
    <text evidence="5">Lacks conserved residue(s) required for the propagation of feature annotation.</text>
</comment>
<dbReference type="InterPro" id="IPR023660">
    <property type="entry name" value="Arg_Kinase"/>
</dbReference>
<feature type="domain" description="Phosphagen kinase C-terminal" evidence="7">
    <location>
        <begin position="20"/>
        <end position="248"/>
    </location>
</feature>